<dbReference type="GeneID" id="93737309"/>
<dbReference type="RefSeq" id="WP_040266916.1">
    <property type="nucleotide sequence ID" value="NZ_CP050855.1"/>
</dbReference>
<sequence>MNCDIFGLKYLTYNSPSSVVREDGMSLRDYLAYDMRVKLGVVRENIKDAVRRRKTNAMFFCIPEFYWNVPWDYIYSADEINELFEFYFNELSLNLKSLMEEFQVVDHDKFVFIAGSVALLLEVNSFDNIHYEAINYSLVVSNFTESGCGSEISMWPKRFVSKIDFGEQNGEDEDYRYFTLGNDLKIDVVKKGDVVAEHNGTDGYGSRLNNVLFEKIPFSINLCVDYREVLSGERNSELAEPKSKVDFLISCGMPYSEDHIYPESVIYSVRNDGYPTMAGVEVRRVENGRLSEKMDITDNYGDLYHWLLDVSEMKEVMHG</sequence>
<name>A0A068ZCW1_9GAMM</name>
<dbReference type="AlphaFoldDB" id="A0A068ZCW1"/>
<accession>A0A068ZCW1</accession>
<reference evidence="1 2" key="1">
    <citation type="journal article" date="2014" name="Genome Announc.">
        <title>Whole-Genome Sequence of Serratia symbiotica Strain CWBI-2.3T, a Free-Living Symbiont of the Black Bean Aphid Aphis fabae.</title>
        <authorList>
            <person name="Foray V."/>
            <person name="Grigorescu A.S."/>
            <person name="Sabri A."/>
            <person name="Haubruge E."/>
            <person name="Lognay G."/>
            <person name="Francis F."/>
            <person name="Fauconnier M.L."/>
            <person name="Hance T."/>
            <person name="Thonart P."/>
        </authorList>
    </citation>
    <scope>NUCLEOTIDE SEQUENCE [LARGE SCALE GENOMIC DNA]</scope>
    <source>
        <strain evidence="1">CWBI-2.3</strain>
    </source>
</reference>
<protein>
    <submittedName>
        <fullName evidence="1">Uncharacterized protein</fullName>
    </submittedName>
</protein>
<evidence type="ECO:0000313" key="1">
    <source>
        <dbReference type="EMBL" id="QLH63589.1"/>
    </source>
</evidence>
<dbReference type="STRING" id="138074.SYMBAF_90179"/>
<dbReference type="EMBL" id="CP050855">
    <property type="protein sequence ID" value="QLH63589.1"/>
    <property type="molecule type" value="Genomic_DNA"/>
</dbReference>
<organism evidence="1 2">
    <name type="scientific">Serratia symbiotica</name>
    <dbReference type="NCBI Taxonomy" id="138074"/>
    <lineage>
        <taxon>Bacteria</taxon>
        <taxon>Pseudomonadati</taxon>
        <taxon>Pseudomonadota</taxon>
        <taxon>Gammaproteobacteria</taxon>
        <taxon>Enterobacterales</taxon>
        <taxon>Yersiniaceae</taxon>
        <taxon>Serratia</taxon>
    </lineage>
</organism>
<evidence type="ECO:0000313" key="2">
    <source>
        <dbReference type="Proteomes" id="UP000042738"/>
    </source>
</evidence>
<gene>
    <name evidence="1" type="ORF">SYMBAF_12485</name>
</gene>
<dbReference type="Proteomes" id="UP000042738">
    <property type="component" value="Chromosome"/>
</dbReference>
<proteinExistence type="predicted"/>